<dbReference type="InterPro" id="IPR000182">
    <property type="entry name" value="GNAT_dom"/>
</dbReference>
<dbReference type="Gene3D" id="3.40.630.30">
    <property type="match status" value="1"/>
</dbReference>
<sequence length="183" mass="21323">MPGQQILPPFSIQPLLKNEQVQLQPLKEGDFEQLYAVASDPAVWQMHPNKDRYRQAVFKTFFEGAIQSGGAFLCRVLPSGELAGSTRFYHYNAEDNSIFIGYTFYATRFWGTGLNRQVKQLMLDYIFRFVNRVYFHVGAENYRSQKAVEKLGALKLKEEWIAYHGEPDRLNFVYGILREQWPL</sequence>
<evidence type="ECO:0000313" key="2">
    <source>
        <dbReference type="EMBL" id="SDE27823.1"/>
    </source>
</evidence>
<evidence type="ECO:0000313" key="3">
    <source>
        <dbReference type="Proteomes" id="UP000198757"/>
    </source>
</evidence>
<protein>
    <submittedName>
        <fullName evidence="2">Protein N-acetyltransferase, RimJ/RimL family</fullName>
    </submittedName>
</protein>
<dbReference type="GO" id="GO:0016747">
    <property type="term" value="F:acyltransferase activity, transferring groups other than amino-acyl groups"/>
    <property type="evidence" value="ECO:0007669"/>
    <property type="project" value="InterPro"/>
</dbReference>
<dbReference type="STRING" id="1285928.SAMN04487894_1316"/>
<dbReference type="PANTHER" id="PTHR43610:SF1">
    <property type="entry name" value="N-ACETYLTRANSFERASE DOMAIN-CONTAINING PROTEIN"/>
    <property type="match status" value="1"/>
</dbReference>
<gene>
    <name evidence="2" type="ORF">SAMN04487894_1316</name>
</gene>
<dbReference type="InterPro" id="IPR016181">
    <property type="entry name" value="Acyl_CoA_acyltransferase"/>
</dbReference>
<dbReference type="PROSITE" id="PS51186">
    <property type="entry name" value="GNAT"/>
    <property type="match status" value="1"/>
</dbReference>
<dbReference type="Pfam" id="PF13302">
    <property type="entry name" value="Acetyltransf_3"/>
    <property type="match status" value="1"/>
</dbReference>
<dbReference type="RefSeq" id="WP_090393566.1">
    <property type="nucleotide sequence ID" value="NZ_FMZO01000031.1"/>
</dbReference>
<organism evidence="2 3">
    <name type="scientific">Niabella drilacis (strain DSM 25811 / CCM 8410 / CCUG 62505 / LMG 26954 / E90)</name>
    <dbReference type="NCBI Taxonomy" id="1285928"/>
    <lineage>
        <taxon>Bacteria</taxon>
        <taxon>Pseudomonadati</taxon>
        <taxon>Bacteroidota</taxon>
        <taxon>Chitinophagia</taxon>
        <taxon>Chitinophagales</taxon>
        <taxon>Chitinophagaceae</taxon>
        <taxon>Niabella</taxon>
    </lineage>
</organism>
<dbReference type="EMBL" id="FMZO01000031">
    <property type="protein sequence ID" value="SDE27823.1"/>
    <property type="molecule type" value="Genomic_DNA"/>
</dbReference>
<dbReference type="PANTHER" id="PTHR43610">
    <property type="entry name" value="BLL6696 PROTEIN"/>
    <property type="match status" value="1"/>
</dbReference>
<dbReference type="Proteomes" id="UP000198757">
    <property type="component" value="Unassembled WGS sequence"/>
</dbReference>
<feature type="domain" description="N-acetyltransferase" evidence="1">
    <location>
        <begin position="21"/>
        <end position="179"/>
    </location>
</feature>
<dbReference type="AlphaFoldDB" id="A0A1G7BLJ6"/>
<keyword evidence="3" id="KW-1185">Reference proteome</keyword>
<dbReference type="SUPFAM" id="SSF55729">
    <property type="entry name" value="Acyl-CoA N-acyltransferases (Nat)"/>
    <property type="match status" value="1"/>
</dbReference>
<accession>A0A1G7BLJ6</accession>
<name>A0A1G7BLJ6_NIADE</name>
<reference evidence="3" key="1">
    <citation type="submission" date="2016-10" db="EMBL/GenBank/DDBJ databases">
        <authorList>
            <person name="Varghese N."/>
            <person name="Submissions S."/>
        </authorList>
    </citation>
    <scope>NUCLEOTIDE SEQUENCE [LARGE SCALE GENOMIC DNA]</scope>
    <source>
        <strain evidence="3">DSM 25811 / CCM 8410 / LMG 26954 / E90</strain>
    </source>
</reference>
<proteinExistence type="predicted"/>
<dbReference type="OrthoDB" id="9795199at2"/>
<keyword evidence="2" id="KW-0808">Transferase</keyword>
<evidence type="ECO:0000259" key="1">
    <source>
        <dbReference type="PROSITE" id="PS51186"/>
    </source>
</evidence>